<dbReference type="Proteomes" id="UP000293562">
    <property type="component" value="Unassembled WGS sequence"/>
</dbReference>
<feature type="coiled-coil region" evidence="1">
    <location>
        <begin position="16"/>
        <end position="64"/>
    </location>
</feature>
<evidence type="ECO:0000313" key="2">
    <source>
        <dbReference type="EMBL" id="RZT95652.1"/>
    </source>
</evidence>
<evidence type="ECO:0000313" key="3">
    <source>
        <dbReference type="Proteomes" id="UP000293562"/>
    </source>
</evidence>
<keyword evidence="3" id="KW-1185">Reference proteome</keyword>
<evidence type="ECO:0008006" key="4">
    <source>
        <dbReference type="Google" id="ProtNLM"/>
    </source>
</evidence>
<dbReference type="OrthoDB" id="1467932at2"/>
<evidence type="ECO:0000256" key="1">
    <source>
        <dbReference type="SAM" id="Coils"/>
    </source>
</evidence>
<sequence>MEVKPIEIVSDLRGQISRLISLYQDLKLEKEKLVLEKMELLEKVESLSKENEEFKHQYDTLKLAKTFAVNTGDSQQAKNKISQIVREIDKCIALLNK</sequence>
<protein>
    <recommendedName>
        <fullName evidence="4">Cell division protein ZapB</fullName>
    </recommendedName>
</protein>
<gene>
    <name evidence="2" type="ORF">EV201_0276</name>
</gene>
<keyword evidence="1" id="KW-0175">Coiled coil</keyword>
<dbReference type="AlphaFoldDB" id="A0A4Q7VHR9"/>
<dbReference type="RefSeq" id="WP_130305597.1">
    <property type="nucleotide sequence ID" value="NZ_SHKN01000001.1"/>
</dbReference>
<reference evidence="2 3" key="1">
    <citation type="submission" date="2019-02" db="EMBL/GenBank/DDBJ databases">
        <title>Genomic Encyclopedia of Type Strains, Phase IV (KMG-IV): sequencing the most valuable type-strain genomes for metagenomic binning, comparative biology and taxonomic classification.</title>
        <authorList>
            <person name="Goeker M."/>
        </authorList>
    </citation>
    <scope>NUCLEOTIDE SEQUENCE [LARGE SCALE GENOMIC DNA]</scope>
    <source>
        <strain evidence="2 3">DSM 28825</strain>
    </source>
</reference>
<comment type="caution">
    <text evidence="2">The sequence shown here is derived from an EMBL/GenBank/DDBJ whole genome shotgun (WGS) entry which is preliminary data.</text>
</comment>
<name>A0A4Q7VHR9_9BACT</name>
<organism evidence="2 3">
    <name type="scientific">Ancylomarina subtilis</name>
    <dbReference type="NCBI Taxonomy" id="1639035"/>
    <lineage>
        <taxon>Bacteria</taxon>
        <taxon>Pseudomonadati</taxon>
        <taxon>Bacteroidota</taxon>
        <taxon>Bacteroidia</taxon>
        <taxon>Marinilabiliales</taxon>
        <taxon>Marinifilaceae</taxon>
        <taxon>Ancylomarina</taxon>
    </lineage>
</organism>
<accession>A0A4Q7VHR9</accession>
<proteinExistence type="predicted"/>
<dbReference type="EMBL" id="SHKN01000001">
    <property type="protein sequence ID" value="RZT95652.1"/>
    <property type="molecule type" value="Genomic_DNA"/>
</dbReference>